<organism evidence="3 6">
    <name type="scientific">Didymodactylos carnosus</name>
    <dbReference type="NCBI Taxonomy" id="1234261"/>
    <lineage>
        <taxon>Eukaryota</taxon>
        <taxon>Metazoa</taxon>
        <taxon>Spiralia</taxon>
        <taxon>Gnathifera</taxon>
        <taxon>Rotifera</taxon>
        <taxon>Eurotatoria</taxon>
        <taxon>Bdelloidea</taxon>
        <taxon>Philodinida</taxon>
        <taxon>Philodinidae</taxon>
        <taxon>Didymodactylos</taxon>
    </lineage>
</organism>
<dbReference type="AlphaFoldDB" id="A0A815N7K7"/>
<evidence type="ECO:0000256" key="1">
    <source>
        <dbReference type="SAM" id="MobiDB-lite"/>
    </source>
</evidence>
<name>A0A815N7K7_9BILA</name>
<dbReference type="EMBL" id="CAJOBC010083930">
    <property type="protein sequence ID" value="CAF4309185.1"/>
    <property type="molecule type" value="Genomic_DNA"/>
</dbReference>
<gene>
    <name evidence="3" type="ORF">GPM918_LOCUS33978</name>
    <name evidence="2" type="ORF">OVA965_LOCUS23548</name>
    <name evidence="5" type="ORF">SRO942_LOCUS34672</name>
    <name evidence="4" type="ORF">TMI583_LOCUS24261</name>
</gene>
<proteinExistence type="predicted"/>
<evidence type="ECO:0000313" key="5">
    <source>
        <dbReference type="EMBL" id="CAF4309185.1"/>
    </source>
</evidence>
<dbReference type="Proteomes" id="UP000677228">
    <property type="component" value="Unassembled WGS sequence"/>
</dbReference>
<protein>
    <submittedName>
        <fullName evidence="3">Uncharacterized protein</fullName>
    </submittedName>
</protein>
<feature type="compositionally biased region" description="Polar residues" evidence="1">
    <location>
        <begin position="72"/>
        <end position="82"/>
    </location>
</feature>
<accession>A0A815N7K7</accession>
<dbReference type="Proteomes" id="UP000682733">
    <property type="component" value="Unassembled WGS sequence"/>
</dbReference>
<comment type="caution">
    <text evidence="3">The sequence shown here is derived from an EMBL/GenBank/DDBJ whole genome shotgun (WGS) entry which is preliminary data.</text>
</comment>
<evidence type="ECO:0000313" key="2">
    <source>
        <dbReference type="EMBL" id="CAF1191844.1"/>
    </source>
</evidence>
<evidence type="ECO:0000313" key="4">
    <source>
        <dbReference type="EMBL" id="CAF4002129.1"/>
    </source>
</evidence>
<feature type="region of interest" description="Disordered" evidence="1">
    <location>
        <begin position="36"/>
        <end position="82"/>
    </location>
</feature>
<dbReference type="Proteomes" id="UP000663829">
    <property type="component" value="Unassembled WGS sequence"/>
</dbReference>
<evidence type="ECO:0000313" key="6">
    <source>
        <dbReference type="Proteomes" id="UP000663829"/>
    </source>
</evidence>
<keyword evidence="6" id="KW-1185">Reference proteome</keyword>
<dbReference type="EMBL" id="CAJNOK010013778">
    <property type="protein sequence ID" value="CAF1191844.1"/>
    <property type="molecule type" value="Genomic_DNA"/>
</dbReference>
<reference evidence="3" key="1">
    <citation type="submission" date="2021-02" db="EMBL/GenBank/DDBJ databases">
        <authorList>
            <person name="Nowell W R."/>
        </authorList>
    </citation>
    <scope>NUCLEOTIDE SEQUENCE</scope>
</reference>
<dbReference type="Proteomes" id="UP000681722">
    <property type="component" value="Unassembled WGS sequence"/>
</dbReference>
<sequence length="129" mass="14584">MRSPNHVQNVSHDIIHEKQNIHRGRSQNQIVKASSDEHIENSFNSDYMPIRPPTKSYHEEENNSPDSYIYPQRQTRPSSTMVTTAHNATNIPTTTIISSGRKLPLNGNGEIFDVFPSKPKKSSISRSTV</sequence>
<dbReference type="EMBL" id="CAJNOQ010018497">
    <property type="protein sequence ID" value="CAF1430250.1"/>
    <property type="molecule type" value="Genomic_DNA"/>
</dbReference>
<evidence type="ECO:0000313" key="3">
    <source>
        <dbReference type="EMBL" id="CAF1430250.1"/>
    </source>
</evidence>
<dbReference type="EMBL" id="CAJOBA010035303">
    <property type="protein sequence ID" value="CAF4002129.1"/>
    <property type="molecule type" value="Genomic_DNA"/>
</dbReference>